<evidence type="ECO:0000256" key="10">
    <source>
        <dbReference type="ARBA" id="ARBA00023136"/>
    </source>
</evidence>
<sequence>MKQWILCKSKYNFQIFCFTRMIFVCRPGLLATVANAGSLVLFVTTASLRTRANHLITSLTVSDLGMAATQIPLLVVNSFSRRWAAPVWMCQVYGFCGGVFGTASIMSLAMIAAERRAVLYRTPNSSLGLAVTWGRIAFIWGFSVVWMSLPFVGVSRYVPEGFMTSCTFDYVSGDAVSRAYIGLSVVLCYVAPLVVIAVCYCTIYRLLGRMPDIAVHTKYGQAIQTVRESLVKRRETQLSRTIVLLVTAWCLSWTPYTVAVILGMTGSPRLTPFVSLASAVFAKASAVYNPIIYVFAHNKFRKVLKKKYKQWSRGWSPACASQSECSRDSGSGLELRVMRRSSVTIRRGRLCQSTSCGPSNASHLATPRRIVNAEIFF</sequence>
<feature type="transmembrane region" description="Helical" evidence="14">
    <location>
        <begin position="242"/>
        <end position="264"/>
    </location>
</feature>
<keyword evidence="8" id="KW-0157">Chromophore</keyword>
<accession>A0A6A4W7L1</accession>
<evidence type="ECO:0000256" key="4">
    <source>
        <dbReference type="ARBA" id="ARBA00022606"/>
    </source>
</evidence>
<comment type="similarity">
    <text evidence="2">Belongs to the G-protein coupled receptor 1 family.</text>
</comment>
<dbReference type="PROSITE" id="PS00238">
    <property type="entry name" value="OPSIN"/>
    <property type="match status" value="1"/>
</dbReference>
<feature type="domain" description="G-protein coupled receptors family 1 profile" evidence="15">
    <location>
        <begin position="34"/>
        <end position="293"/>
    </location>
</feature>
<evidence type="ECO:0000256" key="9">
    <source>
        <dbReference type="ARBA" id="ARBA00023040"/>
    </source>
</evidence>
<dbReference type="AlphaFoldDB" id="A0A6A4W7L1"/>
<dbReference type="GO" id="GO:0009881">
    <property type="term" value="F:photoreceptor activity"/>
    <property type="evidence" value="ECO:0007669"/>
    <property type="project" value="UniProtKB-KW"/>
</dbReference>
<keyword evidence="5 14" id="KW-0812">Transmembrane</keyword>
<evidence type="ECO:0000256" key="5">
    <source>
        <dbReference type="ARBA" id="ARBA00022692"/>
    </source>
</evidence>
<organism evidence="16 17">
    <name type="scientific">Amphibalanus amphitrite</name>
    <name type="common">Striped barnacle</name>
    <name type="synonym">Balanus amphitrite</name>
    <dbReference type="NCBI Taxonomy" id="1232801"/>
    <lineage>
        <taxon>Eukaryota</taxon>
        <taxon>Metazoa</taxon>
        <taxon>Ecdysozoa</taxon>
        <taxon>Arthropoda</taxon>
        <taxon>Crustacea</taxon>
        <taxon>Multicrustacea</taxon>
        <taxon>Cirripedia</taxon>
        <taxon>Thoracica</taxon>
        <taxon>Thoracicalcarea</taxon>
        <taxon>Balanomorpha</taxon>
        <taxon>Balanoidea</taxon>
        <taxon>Balanidae</taxon>
        <taxon>Amphibalaninae</taxon>
        <taxon>Amphibalanus</taxon>
    </lineage>
</organism>
<evidence type="ECO:0000256" key="12">
    <source>
        <dbReference type="ARBA" id="ARBA00023224"/>
    </source>
</evidence>
<dbReference type="SUPFAM" id="SSF81321">
    <property type="entry name" value="Family A G protein-coupled receptor-like"/>
    <property type="match status" value="1"/>
</dbReference>
<evidence type="ECO:0000256" key="6">
    <source>
        <dbReference type="ARBA" id="ARBA00022925"/>
    </source>
</evidence>
<comment type="subcellular location">
    <subcellularLocation>
        <location evidence="1">Membrane</location>
        <topology evidence="1">Multi-pass membrane protein</topology>
    </subcellularLocation>
</comment>
<dbReference type="GO" id="GO:0016020">
    <property type="term" value="C:membrane"/>
    <property type="evidence" value="ECO:0007669"/>
    <property type="project" value="UniProtKB-SubCell"/>
</dbReference>
<evidence type="ECO:0000313" key="16">
    <source>
        <dbReference type="EMBL" id="KAF0298048.1"/>
    </source>
</evidence>
<dbReference type="InterPro" id="IPR027430">
    <property type="entry name" value="Retinal_BS"/>
</dbReference>
<dbReference type="GO" id="GO:0004930">
    <property type="term" value="F:G protein-coupled receptor activity"/>
    <property type="evidence" value="ECO:0007669"/>
    <property type="project" value="UniProtKB-KW"/>
</dbReference>
<comment type="caution">
    <text evidence="16">The sequence shown here is derived from an EMBL/GenBank/DDBJ whole genome shotgun (WGS) entry which is preliminary data.</text>
</comment>
<keyword evidence="11" id="KW-0675">Receptor</keyword>
<evidence type="ECO:0000256" key="1">
    <source>
        <dbReference type="ARBA" id="ARBA00004141"/>
    </source>
</evidence>
<keyword evidence="17" id="KW-1185">Reference proteome</keyword>
<dbReference type="InterPro" id="IPR050125">
    <property type="entry name" value="GPCR_opsins"/>
</dbReference>
<evidence type="ECO:0000313" key="17">
    <source>
        <dbReference type="Proteomes" id="UP000440578"/>
    </source>
</evidence>
<evidence type="ECO:0000256" key="14">
    <source>
        <dbReference type="SAM" id="Phobius"/>
    </source>
</evidence>
<evidence type="ECO:0000256" key="3">
    <source>
        <dbReference type="ARBA" id="ARBA00022543"/>
    </source>
</evidence>
<dbReference type="PROSITE" id="PS50262">
    <property type="entry name" value="G_PROTEIN_RECEP_F1_2"/>
    <property type="match status" value="1"/>
</dbReference>
<feature type="transmembrane region" description="Helical" evidence="14">
    <location>
        <begin position="125"/>
        <end position="149"/>
    </location>
</feature>
<dbReference type="InterPro" id="IPR000276">
    <property type="entry name" value="GPCR_Rhodpsn"/>
</dbReference>
<gene>
    <name evidence="16" type="primary">Lo1</name>
    <name evidence="16" type="ORF">FJT64_004544</name>
</gene>
<name>A0A6A4W7L1_AMPAM</name>
<keyword evidence="13" id="KW-0844">Vision</keyword>
<evidence type="ECO:0000256" key="7">
    <source>
        <dbReference type="ARBA" id="ARBA00022989"/>
    </source>
</evidence>
<evidence type="ECO:0000256" key="2">
    <source>
        <dbReference type="ARBA" id="ARBA00010663"/>
    </source>
</evidence>
<dbReference type="GO" id="GO:0007602">
    <property type="term" value="P:phototransduction"/>
    <property type="evidence" value="ECO:0007669"/>
    <property type="project" value="UniProtKB-KW"/>
</dbReference>
<evidence type="ECO:0000259" key="15">
    <source>
        <dbReference type="PROSITE" id="PS50262"/>
    </source>
</evidence>
<keyword evidence="7 14" id="KW-1133">Transmembrane helix</keyword>
<keyword evidence="6" id="KW-0681">Retinal protein</keyword>
<proteinExistence type="inferred from homology"/>
<dbReference type="Proteomes" id="UP000440578">
    <property type="component" value="Unassembled WGS sequence"/>
</dbReference>
<evidence type="ECO:0000256" key="13">
    <source>
        <dbReference type="ARBA" id="ARBA00023305"/>
    </source>
</evidence>
<keyword evidence="3" id="KW-0600">Photoreceptor protein</keyword>
<evidence type="ECO:0000256" key="11">
    <source>
        <dbReference type="ARBA" id="ARBA00023170"/>
    </source>
</evidence>
<dbReference type="GO" id="GO:0007601">
    <property type="term" value="P:visual perception"/>
    <property type="evidence" value="ECO:0007669"/>
    <property type="project" value="UniProtKB-KW"/>
</dbReference>
<feature type="transmembrane region" description="Helical" evidence="14">
    <location>
        <begin position="92"/>
        <end position="113"/>
    </location>
</feature>
<keyword evidence="4" id="KW-0716">Sensory transduction</keyword>
<feature type="transmembrane region" description="Helical" evidence="14">
    <location>
        <begin position="276"/>
        <end position="296"/>
    </location>
</feature>
<keyword evidence="12" id="KW-0807">Transducer</keyword>
<feature type="transmembrane region" description="Helical" evidence="14">
    <location>
        <begin position="21"/>
        <end position="43"/>
    </location>
</feature>
<protein>
    <submittedName>
        <fullName evidence="16">Opsin-1</fullName>
    </submittedName>
</protein>
<keyword evidence="9" id="KW-0297">G-protein coupled receptor</keyword>
<dbReference type="OrthoDB" id="9996086at2759"/>
<keyword evidence="10 14" id="KW-0472">Membrane</keyword>
<dbReference type="InterPro" id="IPR017452">
    <property type="entry name" value="GPCR_Rhodpsn_7TM"/>
</dbReference>
<dbReference type="Pfam" id="PF00001">
    <property type="entry name" value="7tm_1"/>
    <property type="match status" value="1"/>
</dbReference>
<dbReference type="EMBL" id="VIIS01001447">
    <property type="protein sequence ID" value="KAF0298048.1"/>
    <property type="molecule type" value="Genomic_DNA"/>
</dbReference>
<dbReference type="Gene3D" id="1.20.1070.10">
    <property type="entry name" value="Rhodopsin 7-helix transmembrane proteins"/>
    <property type="match status" value="1"/>
</dbReference>
<evidence type="ECO:0000256" key="8">
    <source>
        <dbReference type="ARBA" id="ARBA00022991"/>
    </source>
</evidence>
<feature type="transmembrane region" description="Helical" evidence="14">
    <location>
        <begin position="179"/>
        <end position="203"/>
    </location>
</feature>
<reference evidence="16 17" key="1">
    <citation type="submission" date="2019-07" db="EMBL/GenBank/DDBJ databases">
        <title>Draft genome assembly of a fouling barnacle, Amphibalanus amphitrite (Darwin, 1854): The first reference genome for Thecostraca.</title>
        <authorList>
            <person name="Kim W."/>
        </authorList>
    </citation>
    <scope>NUCLEOTIDE SEQUENCE [LARGE SCALE GENOMIC DNA]</scope>
    <source>
        <strain evidence="16">SNU_AA5</strain>
        <tissue evidence="16">Soma without cirri and trophi</tissue>
    </source>
</reference>
<dbReference type="PRINTS" id="PR00237">
    <property type="entry name" value="GPCRRHODOPSN"/>
</dbReference>
<dbReference type="PANTHER" id="PTHR24240">
    <property type="entry name" value="OPSIN"/>
    <property type="match status" value="1"/>
</dbReference>